<feature type="transmembrane region" description="Helical" evidence="1">
    <location>
        <begin position="159"/>
        <end position="180"/>
    </location>
</feature>
<keyword evidence="3" id="KW-1185">Reference proteome</keyword>
<gene>
    <name evidence="2" type="primary">spoIIM</name>
    <name evidence="2" type="ORF">DSM106044_02554</name>
</gene>
<keyword evidence="1" id="KW-1133">Transmembrane helix</keyword>
<dbReference type="InterPro" id="IPR002798">
    <property type="entry name" value="SpoIIM-like"/>
</dbReference>
<dbReference type="Pfam" id="PF01944">
    <property type="entry name" value="SpoIIM"/>
    <property type="match status" value="1"/>
</dbReference>
<keyword evidence="1" id="KW-0472">Membrane</keyword>
<feature type="transmembrane region" description="Helical" evidence="1">
    <location>
        <begin position="12"/>
        <end position="29"/>
    </location>
</feature>
<reference evidence="2 3" key="1">
    <citation type="journal article" date="2019" name="Anaerobe">
        <title>Detection of Robinsoniella peoriensis in multiple bone samples of a trauma patient.</title>
        <authorList>
            <person name="Schrottner P."/>
            <person name="Hartwich K."/>
            <person name="Bunk B."/>
            <person name="Schober I."/>
            <person name="Helbig S."/>
            <person name="Rudolph W.W."/>
            <person name="Gunzer F."/>
        </authorList>
    </citation>
    <scope>NUCLEOTIDE SEQUENCE [LARGE SCALE GENOMIC DNA]</scope>
    <source>
        <strain evidence="2 3">DSM 106044</strain>
    </source>
</reference>
<feature type="transmembrane region" description="Helical" evidence="1">
    <location>
        <begin position="72"/>
        <end position="96"/>
    </location>
</feature>
<accession>A0A4U8QFU6</accession>
<evidence type="ECO:0000256" key="1">
    <source>
        <dbReference type="SAM" id="Phobius"/>
    </source>
</evidence>
<dbReference type="STRING" id="180332.GCA_000797495_02863"/>
<dbReference type="Proteomes" id="UP000306509">
    <property type="component" value="Unassembled WGS sequence"/>
</dbReference>
<dbReference type="RefSeq" id="WP_138002566.1">
    <property type="nucleotide sequence ID" value="NZ_QGQD01000052.1"/>
</dbReference>
<sequence length="197" mass="23094">MKKIDWIGKHFWIFAGVFFLGFLGGILWTNFAGDVYINQTGILSNYFIRQYKYMELDLNSFFFFVLERRLKWILLLWLLGYTVAGLPCIFIFLVWLGYSAGVVITLSVLKIGMFGILFFIASILPHCLLYIPALLVFLKSVYEKAIKRFQNKNHNRNVTFEWNYVLLLVGTLGVMLLGIFTESYINPWIVRQILKIY</sequence>
<dbReference type="EMBL" id="QGQD01000052">
    <property type="protein sequence ID" value="TLD00606.1"/>
    <property type="molecule type" value="Genomic_DNA"/>
</dbReference>
<feature type="transmembrane region" description="Helical" evidence="1">
    <location>
        <begin position="116"/>
        <end position="138"/>
    </location>
</feature>
<comment type="caution">
    <text evidence="2">The sequence shown here is derived from an EMBL/GenBank/DDBJ whole genome shotgun (WGS) entry which is preliminary data.</text>
</comment>
<evidence type="ECO:0000313" key="2">
    <source>
        <dbReference type="EMBL" id="TLD00606.1"/>
    </source>
</evidence>
<organism evidence="2 3">
    <name type="scientific">Robinsoniella peoriensis</name>
    <dbReference type="NCBI Taxonomy" id="180332"/>
    <lineage>
        <taxon>Bacteria</taxon>
        <taxon>Bacillati</taxon>
        <taxon>Bacillota</taxon>
        <taxon>Clostridia</taxon>
        <taxon>Lachnospirales</taxon>
        <taxon>Lachnospiraceae</taxon>
        <taxon>Robinsoniella</taxon>
    </lineage>
</organism>
<dbReference type="AlphaFoldDB" id="A0A4U8QFU6"/>
<name>A0A4U8QFU6_9FIRM</name>
<keyword evidence="1" id="KW-0812">Transmembrane</keyword>
<proteinExistence type="predicted"/>
<evidence type="ECO:0000313" key="3">
    <source>
        <dbReference type="Proteomes" id="UP000306509"/>
    </source>
</evidence>
<protein>
    <submittedName>
        <fullName evidence="2">Stage II sporulation protein M</fullName>
    </submittedName>
</protein>